<reference evidence="2" key="2">
    <citation type="submission" date="2010-05" db="EMBL/GenBank/DDBJ databases">
        <authorList>
            <person name="Almeida L.G."/>
            <person name="Nicolas M.F."/>
            <person name="Souza R.C."/>
            <person name="Vasconcelos A.T.R."/>
        </authorList>
    </citation>
    <scope>NUCLEOTIDE SEQUENCE</scope>
</reference>
<sequence length="216" mass="23997">MVGALHLLPVVVLCLVHQVVCAPQADVYTQYPNGAFDDPVPNNDHNEQFKEYAAFLTRFDPWVTGQKVPIPADPVTDALHQDLPPEAASLGSTRVVRAPVSFDDPVPAGSETNQAYNEYIRELTRFDPWVSGSQANGHAVYKREQQPSADDKLISEEKDFGADVEVKAPVESETANPAYGSFIQELKRYDPWLVGHNVTIPHNETADQQWDSDKDQ</sequence>
<name>W5J4N3_ANODA</name>
<reference evidence="2" key="3">
    <citation type="journal article" date="2013" name="Nucleic Acids Res.">
        <title>The genome of Anopheles darlingi, the main neotropical malaria vector.</title>
        <authorList>
            <person name="Marinotti O."/>
            <person name="Cerqueira G.C."/>
            <person name="de Almeida L.G."/>
            <person name="Ferro M.I."/>
            <person name="Loreto E.L."/>
            <person name="Zaha A."/>
            <person name="Teixeira S.M."/>
            <person name="Wespiser A.R."/>
            <person name="Almeida E Silva A."/>
            <person name="Schlindwein A.D."/>
            <person name="Pacheco A.C."/>
            <person name="Silva A.L."/>
            <person name="Graveley B.R."/>
            <person name="Walenz B.P."/>
            <person name="Lima Bde A."/>
            <person name="Ribeiro C.A."/>
            <person name="Nunes-Silva C.G."/>
            <person name="de Carvalho C.R."/>
            <person name="Soares C.M."/>
            <person name="de Menezes C.B."/>
            <person name="Matiolli C."/>
            <person name="Caffrey D."/>
            <person name="Araujo D.A."/>
            <person name="de Oliveira D.M."/>
            <person name="Golenbock D."/>
            <person name="Grisard E.C."/>
            <person name="Fantinatti-Garboggini F."/>
            <person name="de Carvalho F.M."/>
            <person name="Barcellos F.G."/>
            <person name="Prosdocimi F."/>
            <person name="May G."/>
            <person name="Azevedo Junior G.M."/>
            <person name="Guimaraes G.M."/>
            <person name="Goldman G.H."/>
            <person name="Padilha I.Q."/>
            <person name="Batista Jda S."/>
            <person name="Ferro J.A."/>
            <person name="Ribeiro J.M."/>
            <person name="Fietto J.L."/>
            <person name="Dabbas K.M."/>
            <person name="Cerdeira L."/>
            <person name="Agnez-Lima L.F."/>
            <person name="Brocchi M."/>
            <person name="de Carvalho M.O."/>
            <person name="Teixeira Mde M."/>
            <person name="Diniz Maia Mde M."/>
            <person name="Goldman M.H."/>
            <person name="Cruz Schneider M.P."/>
            <person name="Felipe M.S."/>
            <person name="Hungria M."/>
            <person name="Nicolas M.F."/>
            <person name="Pereira M."/>
            <person name="Montes M.A."/>
            <person name="Cantao M.E."/>
            <person name="Vincentz M."/>
            <person name="Rafael M.S."/>
            <person name="Silverman N."/>
            <person name="Stoco P.H."/>
            <person name="Souza R.C."/>
            <person name="Vicentini R."/>
            <person name="Gazzinelli R.T."/>
            <person name="Neves Rde O."/>
            <person name="Silva R."/>
            <person name="Astolfi-Filho S."/>
            <person name="Maciel T.E."/>
            <person name="Urmenyi T.P."/>
            <person name="Tadei W.P."/>
            <person name="Camargo E.P."/>
            <person name="de Vasconcelos A.T."/>
        </authorList>
    </citation>
    <scope>NUCLEOTIDE SEQUENCE</scope>
</reference>
<evidence type="ECO:0000313" key="2">
    <source>
        <dbReference type="EMBL" id="ETN59422.1"/>
    </source>
</evidence>
<keyword evidence="1" id="KW-0732">Signal</keyword>
<evidence type="ECO:0000256" key="1">
    <source>
        <dbReference type="SAM" id="SignalP"/>
    </source>
</evidence>
<evidence type="ECO:0000313" key="4">
    <source>
        <dbReference type="Proteomes" id="UP000000673"/>
    </source>
</evidence>
<evidence type="ECO:0008006" key="5">
    <source>
        <dbReference type="Google" id="ProtNLM"/>
    </source>
</evidence>
<feature type="chain" id="PRO_5010154898" description="Secreted protein" evidence="1">
    <location>
        <begin position="22"/>
        <end position="216"/>
    </location>
</feature>
<reference evidence="3" key="4">
    <citation type="submission" date="2015-06" db="UniProtKB">
        <authorList>
            <consortium name="EnsemblMetazoa"/>
        </authorList>
    </citation>
    <scope>IDENTIFICATION</scope>
</reference>
<dbReference type="VEuPathDB" id="VectorBase:ADAC008971"/>
<evidence type="ECO:0000313" key="3">
    <source>
        <dbReference type="EnsemblMetazoa" id="ADAC008971-PA"/>
    </source>
</evidence>
<reference evidence="2 4" key="1">
    <citation type="journal article" date="2010" name="BMC Genomics">
        <title>Combination of measures distinguishes pre-miRNAs from other stem-loops in the genome of the newly sequenced Anopheles darlingi.</title>
        <authorList>
            <person name="Mendes N.D."/>
            <person name="Freitas A.T."/>
            <person name="Vasconcelos A.T."/>
            <person name="Sagot M.F."/>
        </authorList>
    </citation>
    <scope>NUCLEOTIDE SEQUENCE</scope>
</reference>
<feature type="signal peptide" evidence="1">
    <location>
        <begin position="1"/>
        <end position="21"/>
    </location>
</feature>
<organism evidence="2">
    <name type="scientific">Anopheles darlingi</name>
    <name type="common">Mosquito</name>
    <dbReference type="NCBI Taxonomy" id="43151"/>
    <lineage>
        <taxon>Eukaryota</taxon>
        <taxon>Metazoa</taxon>
        <taxon>Ecdysozoa</taxon>
        <taxon>Arthropoda</taxon>
        <taxon>Hexapoda</taxon>
        <taxon>Insecta</taxon>
        <taxon>Pterygota</taxon>
        <taxon>Neoptera</taxon>
        <taxon>Endopterygota</taxon>
        <taxon>Diptera</taxon>
        <taxon>Nematocera</taxon>
        <taxon>Culicoidea</taxon>
        <taxon>Culicidae</taxon>
        <taxon>Anophelinae</taxon>
        <taxon>Anopheles</taxon>
    </lineage>
</organism>
<dbReference type="EMBL" id="ADMH02002086">
    <property type="protein sequence ID" value="ETN59422.1"/>
    <property type="molecule type" value="Genomic_DNA"/>
</dbReference>
<dbReference type="Proteomes" id="UP000000673">
    <property type="component" value="Unassembled WGS sequence"/>
</dbReference>
<keyword evidence="4" id="KW-1185">Reference proteome</keyword>
<dbReference type="EnsemblMetazoa" id="ADAC008971-RA">
    <property type="protein sequence ID" value="ADAC008971-PA"/>
    <property type="gene ID" value="ADAC008971"/>
</dbReference>
<dbReference type="eggNOG" id="ENOG502T8GA">
    <property type="taxonomic scope" value="Eukaryota"/>
</dbReference>
<protein>
    <recommendedName>
        <fullName evidence="5">Secreted protein</fullName>
    </recommendedName>
</protein>
<dbReference type="VEuPathDB" id="VectorBase:ADAR2_011321"/>
<proteinExistence type="predicted"/>
<dbReference type="HOGENOM" id="CLU_1278575_0_0_1"/>
<dbReference type="AlphaFoldDB" id="W5J4N3"/>
<accession>W5J4N3</accession>
<gene>
    <name evidence="2" type="ORF">AND_008971</name>
</gene>
<dbReference type="OMA" id="RFDEWVT"/>